<gene>
    <name evidence="7" type="primary">rplC</name>
    <name evidence="10" type="ORF">Ga0123461_0334</name>
</gene>
<dbReference type="PANTHER" id="PTHR11229:SF16">
    <property type="entry name" value="LARGE RIBOSOMAL SUBUNIT PROTEIN UL3C"/>
    <property type="match status" value="1"/>
</dbReference>
<evidence type="ECO:0000256" key="3">
    <source>
        <dbReference type="ARBA" id="ARBA00022884"/>
    </source>
</evidence>
<evidence type="ECO:0000256" key="9">
    <source>
        <dbReference type="RuleBase" id="RU003906"/>
    </source>
</evidence>
<dbReference type="Gene3D" id="3.30.160.810">
    <property type="match status" value="1"/>
</dbReference>
<comment type="PTM">
    <text evidence="7">Methylated by PrmB.</text>
</comment>
<dbReference type="AlphaFoldDB" id="A0A2K8L3G3"/>
<dbReference type="KEGG" id="maes:Ga0123461_0334"/>
<protein>
    <recommendedName>
        <fullName evidence="6 7">Large ribosomal subunit protein uL3</fullName>
    </recommendedName>
</protein>
<sequence>MSIGLIARKAGMTQIFAEDGSAIPVTVLNVEPCKVVARRTADRDGYDAVQVGFGSAKRNTTRPVQGHYAKQGQEVAGGLKEFRVAADAECELGQELNATQFEVGQKIDVSGTSKGRGFAGVMKRYNFAGGRATHGAEKVHRQMGSTGQCQWPGRVFPGKKMPGHYGNERITTQNLEVIRVDADSNRILVRGAVPGSRNGLVELRPAVKGA</sequence>
<dbReference type="HAMAP" id="MF_01325_B">
    <property type="entry name" value="Ribosomal_uL3_B"/>
    <property type="match status" value="1"/>
</dbReference>
<evidence type="ECO:0000313" key="10">
    <source>
        <dbReference type="EMBL" id="ATX78786.1"/>
    </source>
</evidence>
<dbReference type="PANTHER" id="PTHR11229">
    <property type="entry name" value="50S RIBOSOMAL PROTEIN L3"/>
    <property type="match status" value="1"/>
</dbReference>
<keyword evidence="3 7" id="KW-0694">RNA-binding</keyword>
<evidence type="ECO:0000256" key="5">
    <source>
        <dbReference type="ARBA" id="ARBA00023274"/>
    </source>
</evidence>
<dbReference type="NCBIfam" id="TIGR03625">
    <property type="entry name" value="L3_bact"/>
    <property type="match status" value="1"/>
</dbReference>
<proteinExistence type="inferred from homology"/>
<keyword evidence="2 7" id="KW-0699">rRNA-binding</keyword>
<keyword evidence="5 7" id="KW-0687">Ribonucleoprotein</keyword>
<dbReference type="GO" id="GO:0022625">
    <property type="term" value="C:cytosolic large ribosomal subunit"/>
    <property type="evidence" value="ECO:0007669"/>
    <property type="project" value="TreeGrafter"/>
</dbReference>
<dbReference type="OrthoDB" id="5291088at2"/>
<organism evidence="10 11">
    <name type="scientific">Mariprofundus aestuarium</name>
    <dbReference type="NCBI Taxonomy" id="1921086"/>
    <lineage>
        <taxon>Bacteria</taxon>
        <taxon>Pseudomonadati</taxon>
        <taxon>Pseudomonadota</taxon>
        <taxon>Candidatius Mariprofundia</taxon>
        <taxon>Mariprofundales</taxon>
        <taxon>Mariprofundaceae</taxon>
        <taxon>Mariprofundus</taxon>
    </lineage>
</organism>
<evidence type="ECO:0000313" key="11">
    <source>
        <dbReference type="Proteomes" id="UP000231701"/>
    </source>
</evidence>
<dbReference type="Gene3D" id="2.40.30.10">
    <property type="entry name" value="Translation factors"/>
    <property type="match status" value="1"/>
</dbReference>
<dbReference type="InterPro" id="IPR000597">
    <property type="entry name" value="Ribosomal_uL3"/>
</dbReference>
<dbReference type="GO" id="GO:0006412">
    <property type="term" value="P:translation"/>
    <property type="evidence" value="ECO:0007669"/>
    <property type="project" value="UniProtKB-UniRule"/>
</dbReference>
<dbReference type="GO" id="GO:0019843">
    <property type="term" value="F:rRNA binding"/>
    <property type="evidence" value="ECO:0007669"/>
    <property type="project" value="UniProtKB-UniRule"/>
</dbReference>
<keyword evidence="4 7" id="KW-0689">Ribosomal protein</keyword>
<accession>A0A2K8L3G3</accession>
<comment type="subunit">
    <text evidence="7 9">Part of the 50S ribosomal subunit. Forms a cluster with proteins L14 and L19.</text>
</comment>
<dbReference type="GO" id="GO:0003735">
    <property type="term" value="F:structural constituent of ribosome"/>
    <property type="evidence" value="ECO:0007669"/>
    <property type="project" value="UniProtKB-UniRule"/>
</dbReference>
<comment type="function">
    <text evidence="7 9">One of the primary rRNA binding proteins, it binds directly near the 3'-end of the 23S rRNA, where it nucleates assembly of the 50S subunit.</text>
</comment>
<evidence type="ECO:0000256" key="2">
    <source>
        <dbReference type="ARBA" id="ARBA00022730"/>
    </source>
</evidence>
<dbReference type="Proteomes" id="UP000231701">
    <property type="component" value="Chromosome"/>
</dbReference>
<dbReference type="RefSeq" id="WP_100276751.1">
    <property type="nucleotide sequence ID" value="NZ_CP018799.1"/>
</dbReference>
<dbReference type="InterPro" id="IPR009000">
    <property type="entry name" value="Transl_B-barrel_sf"/>
</dbReference>
<evidence type="ECO:0000256" key="6">
    <source>
        <dbReference type="ARBA" id="ARBA00035243"/>
    </source>
</evidence>
<keyword evidence="7" id="KW-0488">Methylation</keyword>
<reference evidence="10 11" key="1">
    <citation type="submission" date="2016-12" db="EMBL/GenBank/DDBJ databases">
        <title>Isolation and genomic insights into novel planktonic Zetaproteobacteria from stratified waters of the Chesapeake Bay.</title>
        <authorList>
            <person name="McAllister S.M."/>
            <person name="Kato S."/>
            <person name="Chan C.S."/>
            <person name="Chiu B.K."/>
            <person name="Field E.K."/>
        </authorList>
    </citation>
    <scope>NUCLEOTIDE SEQUENCE [LARGE SCALE GENOMIC DNA]</scope>
    <source>
        <strain evidence="10 11">CP-5</strain>
    </source>
</reference>
<dbReference type="InterPro" id="IPR019926">
    <property type="entry name" value="Ribosomal_uL3_CS"/>
</dbReference>
<dbReference type="SUPFAM" id="SSF50447">
    <property type="entry name" value="Translation proteins"/>
    <property type="match status" value="1"/>
</dbReference>
<evidence type="ECO:0000256" key="8">
    <source>
        <dbReference type="RuleBase" id="RU003905"/>
    </source>
</evidence>
<feature type="modified residue" description="N5-methylglutamine" evidence="7">
    <location>
        <position position="150"/>
    </location>
</feature>
<evidence type="ECO:0000256" key="4">
    <source>
        <dbReference type="ARBA" id="ARBA00022980"/>
    </source>
</evidence>
<name>A0A2K8L3G3_MARES</name>
<dbReference type="InterPro" id="IPR019927">
    <property type="entry name" value="Ribosomal_uL3_bac/org-type"/>
</dbReference>
<evidence type="ECO:0000256" key="7">
    <source>
        <dbReference type="HAMAP-Rule" id="MF_01325"/>
    </source>
</evidence>
<comment type="similarity">
    <text evidence="1 7 8">Belongs to the universal ribosomal protein uL3 family.</text>
</comment>
<dbReference type="PROSITE" id="PS00474">
    <property type="entry name" value="RIBOSOMAL_L3"/>
    <property type="match status" value="1"/>
</dbReference>
<dbReference type="EMBL" id="CP018799">
    <property type="protein sequence ID" value="ATX78786.1"/>
    <property type="molecule type" value="Genomic_DNA"/>
</dbReference>
<keyword evidence="11" id="KW-1185">Reference proteome</keyword>
<dbReference type="FunFam" id="2.40.30.10:FF:000004">
    <property type="entry name" value="50S ribosomal protein L3"/>
    <property type="match status" value="1"/>
</dbReference>
<dbReference type="Pfam" id="PF00297">
    <property type="entry name" value="Ribosomal_L3"/>
    <property type="match status" value="1"/>
</dbReference>
<dbReference type="FunFam" id="3.30.160.810:FF:000001">
    <property type="entry name" value="50S ribosomal protein L3"/>
    <property type="match status" value="1"/>
</dbReference>
<evidence type="ECO:0000256" key="1">
    <source>
        <dbReference type="ARBA" id="ARBA00006540"/>
    </source>
</evidence>